<gene>
    <name evidence="1" type="ORF">METZ01_LOCUS272951</name>
</gene>
<organism evidence="1">
    <name type="scientific">marine metagenome</name>
    <dbReference type="NCBI Taxonomy" id="408172"/>
    <lineage>
        <taxon>unclassified sequences</taxon>
        <taxon>metagenomes</taxon>
        <taxon>ecological metagenomes</taxon>
    </lineage>
</organism>
<dbReference type="EMBL" id="UINC01078735">
    <property type="protein sequence ID" value="SVC20097.1"/>
    <property type="molecule type" value="Genomic_DNA"/>
</dbReference>
<evidence type="ECO:0000313" key="1">
    <source>
        <dbReference type="EMBL" id="SVC20097.1"/>
    </source>
</evidence>
<dbReference type="Pfam" id="PF02597">
    <property type="entry name" value="ThiS"/>
    <property type="match status" value="1"/>
</dbReference>
<proteinExistence type="predicted"/>
<protein>
    <recommendedName>
        <fullName evidence="2">MoaD/ThiS family protein</fullName>
    </recommendedName>
</protein>
<dbReference type="AlphaFoldDB" id="A0A382KAP2"/>
<reference evidence="1" key="1">
    <citation type="submission" date="2018-05" db="EMBL/GenBank/DDBJ databases">
        <authorList>
            <person name="Lanie J.A."/>
            <person name="Ng W.-L."/>
            <person name="Kazmierczak K.M."/>
            <person name="Andrzejewski T.M."/>
            <person name="Davidsen T.M."/>
            <person name="Wayne K.J."/>
            <person name="Tettelin H."/>
            <person name="Glass J.I."/>
            <person name="Rusch D."/>
            <person name="Podicherti R."/>
            <person name="Tsui H.-C.T."/>
            <person name="Winkler M.E."/>
        </authorList>
    </citation>
    <scope>NUCLEOTIDE SEQUENCE</scope>
</reference>
<name>A0A382KAP2_9ZZZZ</name>
<evidence type="ECO:0008006" key="2">
    <source>
        <dbReference type="Google" id="ProtNLM"/>
    </source>
</evidence>
<feature type="non-terminal residue" evidence="1">
    <location>
        <position position="1"/>
    </location>
</feature>
<dbReference type="SUPFAM" id="SSF54285">
    <property type="entry name" value="MoaD/ThiS"/>
    <property type="match status" value="1"/>
</dbReference>
<accession>A0A382KAP2</accession>
<dbReference type="InterPro" id="IPR016155">
    <property type="entry name" value="Mopterin_synth/thiamin_S_b"/>
</dbReference>
<dbReference type="InterPro" id="IPR003749">
    <property type="entry name" value="ThiS/MoaD-like"/>
</dbReference>
<sequence>VAIVFFSGELQELTAEEQTRSEALSFRDIVRDLVQRYEKIDENLLMNMAIAIDGEIIHTPLLESLDTDSELHFLHRISGG</sequence>